<evidence type="ECO:0000313" key="4">
    <source>
        <dbReference type="Proteomes" id="UP000527616"/>
    </source>
</evidence>
<feature type="region of interest" description="Disordered" evidence="1">
    <location>
        <begin position="89"/>
        <end position="108"/>
    </location>
</feature>
<accession>A0A7Z0ILH0</accession>
<evidence type="ECO:0000256" key="1">
    <source>
        <dbReference type="SAM" id="MobiDB-lite"/>
    </source>
</evidence>
<dbReference type="AlphaFoldDB" id="A0A7Z0ILH0"/>
<proteinExistence type="predicted"/>
<reference evidence="3 4" key="1">
    <citation type="submission" date="2020-07" db="EMBL/GenBank/DDBJ databases">
        <title>Sequencing the genomes of 1000 actinobacteria strains.</title>
        <authorList>
            <person name="Klenk H.-P."/>
        </authorList>
    </citation>
    <scope>NUCLEOTIDE SEQUENCE [LARGE SCALE GENOMIC DNA]</scope>
    <source>
        <strain evidence="3 4">DSM 103164</strain>
    </source>
</reference>
<keyword evidence="4" id="KW-1185">Reference proteome</keyword>
<keyword evidence="2" id="KW-1133">Transmembrane helix</keyword>
<keyword evidence="2" id="KW-0812">Transmembrane</keyword>
<keyword evidence="2" id="KW-0472">Membrane</keyword>
<evidence type="ECO:0000256" key="2">
    <source>
        <dbReference type="SAM" id="Phobius"/>
    </source>
</evidence>
<dbReference type="RefSeq" id="WP_179445351.1">
    <property type="nucleotide sequence ID" value="NZ_JACBZS010000001.1"/>
</dbReference>
<evidence type="ECO:0000313" key="3">
    <source>
        <dbReference type="EMBL" id="NYI71541.1"/>
    </source>
</evidence>
<name>A0A7Z0ILH0_9ACTN</name>
<feature type="transmembrane region" description="Helical" evidence="2">
    <location>
        <begin position="62"/>
        <end position="82"/>
    </location>
</feature>
<organism evidence="3 4">
    <name type="scientific">Naumannella cuiyingiana</name>
    <dbReference type="NCBI Taxonomy" id="1347891"/>
    <lineage>
        <taxon>Bacteria</taxon>
        <taxon>Bacillati</taxon>
        <taxon>Actinomycetota</taxon>
        <taxon>Actinomycetes</taxon>
        <taxon>Propionibacteriales</taxon>
        <taxon>Propionibacteriaceae</taxon>
        <taxon>Naumannella</taxon>
    </lineage>
</organism>
<protein>
    <submittedName>
        <fullName evidence="3">Na+/proline symporter</fullName>
    </submittedName>
</protein>
<feature type="compositionally biased region" description="Basic and acidic residues" evidence="1">
    <location>
        <begin position="89"/>
        <end position="100"/>
    </location>
</feature>
<gene>
    <name evidence="3" type="ORF">GGQ54_002101</name>
</gene>
<feature type="transmembrane region" description="Helical" evidence="2">
    <location>
        <begin position="12"/>
        <end position="34"/>
    </location>
</feature>
<dbReference type="Proteomes" id="UP000527616">
    <property type="component" value="Unassembled WGS sequence"/>
</dbReference>
<sequence>MRRRRGLTPLWDWVAFGAIIGAVAGFVVALVAQLPLRDVFLCRYVATPDGAVSYQCGPWTGLIPAVLAIMAIGAVIGGLVAARRRRRRAAELERERAERKRSGRRGRR</sequence>
<comment type="caution">
    <text evidence="3">The sequence shown here is derived from an EMBL/GenBank/DDBJ whole genome shotgun (WGS) entry which is preliminary data.</text>
</comment>
<dbReference type="EMBL" id="JACBZS010000001">
    <property type="protein sequence ID" value="NYI71541.1"/>
    <property type="molecule type" value="Genomic_DNA"/>
</dbReference>